<dbReference type="GO" id="GO:0004523">
    <property type="term" value="F:RNA-DNA hybrid ribonuclease activity"/>
    <property type="evidence" value="ECO:0007669"/>
    <property type="project" value="InterPro"/>
</dbReference>
<feature type="domain" description="RNase H type-1" evidence="1">
    <location>
        <begin position="24"/>
        <end position="119"/>
    </location>
</feature>
<dbReference type="AlphaFoldDB" id="A0AAW2BPL1"/>
<evidence type="ECO:0000259" key="1">
    <source>
        <dbReference type="Pfam" id="PF13456"/>
    </source>
</evidence>
<dbReference type="EMBL" id="JAZDWU010000011">
    <property type="protein sequence ID" value="KAK9987288.1"/>
    <property type="molecule type" value="Genomic_DNA"/>
</dbReference>
<protein>
    <recommendedName>
        <fullName evidence="1">RNase H type-1 domain-containing protein</fullName>
    </recommendedName>
</protein>
<proteinExistence type="predicted"/>
<evidence type="ECO:0000313" key="3">
    <source>
        <dbReference type="Proteomes" id="UP001459277"/>
    </source>
</evidence>
<name>A0AAW2BPL1_9ROSI</name>
<dbReference type="PANTHER" id="PTHR47723:SF19">
    <property type="entry name" value="POLYNUCLEOTIDYL TRANSFERASE, RIBONUCLEASE H-LIKE SUPERFAMILY PROTEIN"/>
    <property type="match status" value="1"/>
</dbReference>
<dbReference type="GO" id="GO:0003676">
    <property type="term" value="F:nucleic acid binding"/>
    <property type="evidence" value="ECO:0007669"/>
    <property type="project" value="InterPro"/>
</dbReference>
<comment type="caution">
    <text evidence="2">The sequence shown here is derived from an EMBL/GenBank/DDBJ whole genome shotgun (WGS) entry which is preliminary data.</text>
</comment>
<accession>A0AAW2BPL1</accession>
<dbReference type="PANTHER" id="PTHR47723">
    <property type="entry name" value="OS05G0353850 PROTEIN"/>
    <property type="match status" value="1"/>
</dbReference>
<evidence type="ECO:0000313" key="2">
    <source>
        <dbReference type="EMBL" id="KAK9987288.1"/>
    </source>
</evidence>
<dbReference type="Proteomes" id="UP001459277">
    <property type="component" value="Unassembled WGS sequence"/>
</dbReference>
<keyword evidence="3" id="KW-1185">Reference proteome</keyword>
<dbReference type="Pfam" id="PF13456">
    <property type="entry name" value="RVT_3"/>
    <property type="match status" value="1"/>
</dbReference>
<organism evidence="2 3">
    <name type="scientific">Lithocarpus litseifolius</name>
    <dbReference type="NCBI Taxonomy" id="425828"/>
    <lineage>
        <taxon>Eukaryota</taxon>
        <taxon>Viridiplantae</taxon>
        <taxon>Streptophyta</taxon>
        <taxon>Embryophyta</taxon>
        <taxon>Tracheophyta</taxon>
        <taxon>Spermatophyta</taxon>
        <taxon>Magnoliopsida</taxon>
        <taxon>eudicotyledons</taxon>
        <taxon>Gunneridae</taxon>
        <taxon>Pentapetalae</taxon>
        <taxon>rosids</taxon>
        <taxon>fabids</taxon>
        <taxon>Fagales</taxon>
        <taxon>Fagaceae</taxon>
        <taxon>Lithocarpus</taxon>
    </lineage>
</organism>
<dbReference type="InterPro" id="IPR053151">
    <property type="entry name" value="RNase_H-like"/>
</dbReference>
<dbReference type="InterPro" id="IPR002156">
    <property type="entry name" value="RNaseH_domain"/>
</dbReference>
<sequence length="123" mass="13273">MPKVQQPKGSIKWRPLGYGIYKTNYDGVVFAQSKEAGIGVIIRDVKGLVIVALAEKIPYLGSVEVLDALAARRAEKFVVELGLIASEFEGDSEVVWRALRTADGAHSSMGEIIKDTLSIVGSL</sequence>
<reference evidence="2 3" key="1">
    <citation type="submission" date="2024-01" db="EMBL/GenBank/DDBJ databases">
        <title>A telomere-to-telomere, gap-free genome of sweet tea (Lithocarpus litseifolius).</title>
        <authorList>
            <person name="Zhou J."/>
        </authorList>
    </citation>
    <scope>NUCLEOTIDE SEQUENCE [LARGE SCALE GENOMIC DNA]</scope>
    <source>
        <strain evidence="2">Zhou-2022a</strain>
        <tissue evidence="2">Leaf</tissue>
    </source>
</reference>
<gene>
    <name evidence="2" type="ORF">SO802_032239</name>
</gene>